<dbReference type="GO" id="GO:0003824">
    <property type="term" value="F:catalytic activity"/>
    <property type="evidence" value="ECO:0007669"/>
    <property type="project" value="InterPro"/>
</dbReference>
<dbReference type="InParanoid" id="E4X9A1"/>
<comment type="cofactor">
    <cofactor evidence="1">
        <name>Zn(2+)</name>
        <dbReference type="ChEBI" id="CHEBI:29105"/>
    </cofactor>
</comment>
<evidence type="ECO:0000313" key="3">
    <source>
        <dbReference type="EMBL" id="CBY19030.1"/>
    </source>
</evidence>
<dbReference type="OrthoDB" id="408702at2759"/>
<dbReference type="Gene3D" id="3.40.140.10">
    <property type="entry name" value="Cytidine Deaminase, domain 2"/>
    <property type="match status" value="1"/>
</dbReference>
<feature type="domain" description="CMP/dCMP-type deaminase" evidence="2">
    <location>
        <begin position="9"/>
        <end position="75"/>
    </location>
</feature>
<dbReference type="InterPro" id="IPR002125">
    <property type="entry name" value="CMP_dCMP_dom"/>
</dbReference>
<dbReference type="Proteomes" id="UP000001307">
    <property type="component" value="Unassembled WGS sequence"/>
</dbReference>
<gene>
    <name evidence="3" type="ORF">GSOID_T00004449001</name>
</gene>
<evidence type="ECO:0000313" key="4">
    <source>
        <dbReference type="Proteomes" id="UP000001307"/>
    </source>
</evidence>
<organism evidence="3">
    <name type="scientific">Oikopleura dioica</name>
    <name type="common">Tunicate</name>
    <dbReference type="NCBI Taxonomy" id="34765"/>
    <lineage>
        <taxon>Eukaryota</taxon>
        <taxon>Metazoa</taxon>
        <taxon>Chordata</taxon>
        <taxon>Tunicata</taxon>
        <taxon>Appendicularia</taxon>
        <taxon>Copelata</taxon>
        <taxon>Oikopleuridae</taxon>
        <taxon>Oikopleura</taxon>
    </lineage>
</organism>
<reference evidence="3" key="1">
    <citation type="journal article" date="2010" name="Science">
        <title>Plasticity of animal genome architecture unmasked by rapid evolution of a pelagic tunicate.</title>
        <authorList>
            <person name="Denoeud F."/>
            <person name="Henriet S."/>
            <person name="Mungpakdee S."/>
            <person name="Aury J.M."/>
            <person name="Da Silva C."/>
            <person name="Brinkmann H."/>
            <person name="Mikhaleva J."/>
            <person name="Olsen L.C."/>
            <person name="Jubin C."/>
            <person name="Canestro C."/>
            <person name="Bouquet J.M."/>
            <person name="Danks G."/>
            <person name="Poulain J."/>
            <person name="Campsteijn C."/>
            <person name="Adamski M."/>
            <person name="Cross I."/>
            <person name="Yadetie F."/>
            <person name="Muffato M."/>
            <person name="Louis A."/>
            <person name="Butcher S."/>
            <person name="Tsagkogeorga G."/>
            <person name="Konrad A."/>
            <person name="Singh S."/>
            <person name="Jensen M.F."/>
            <person name="Cong E.H."/>
            <person name="Eikeseth-Otteraa H."/>
            <person name="Noel B."/>
            <person name="Anthouard V."/>
            <person name="Porcel B.M."/>
            <person name="Kachouri-Lafond R."/>
            <person name="Nishino A."/>
            <person name="Ugolini M."/>
            <person name="Chourrout P."/>
            <person name="Nishida H."/>
            <person name="Aasland R."/>
            <person name="Huzurbazar S."/>
            <person name="Westhof E."/>
            <person name="Delsuc F."/>
            <person name="Lehrach H."/>
            <person name="Reinhardt R."/>
            <person name="Weissenbach J."/>
            <person name="Roy S.W."/>
            <person name="Artiguenave F."/>
            <person name="Postlethwait J.H."/>
            <person name="Manak J.R."/>
            <person name="Thompson E.M."/>
            <person name="Jaillon O."/>
            <person name="Du Pasquier L."/>
            <person name="Boudinot P."/>
            <person name="Liberles D.A."/>
            <person name="Volff J.N."/>
            <person name="Philippe H."/>
            <person name="Lenhard B."/>
            <person name="Roest Crollius H."/>
            <person name="Wincker P."/>
            <person name="Chourrout D."/>
        </authorList>
    </citation>
    <scope>NUCLEOTIDE SEQUENCE [LARGE SCALE GENOMIC DNA]</scope>
</reference>
<sequence>MTEKSDTTQDDFYWLEKTFAYAEEALDRGEVPVGCLIVYENREIGKGSNNSNKDKNATKSPRPILIIPIEECHRD</sequence>
<proteinExistence type="predicted"/>
<name>E4X9A1_OIKDI</name>
<dbReference type="InterPro" id="IPR016193">
    <property type="entry name" value="Cytidine_deaminase-like"/>
</dbReference>
<accession>E4X9A1</accession>
<dbReference type="EMBL" id="FN653030">
    <property type="protein sequence ID" value="CBY19030.1"/>
    <property type="molecule type" value="Genomic_DNA"/>
</dbReference>
<dbReference type="SUPFAM" id="SSF53927">
    <property type="entry name" value="Cytidine deaminase-like"/>
    <property type="match status" value="1"/>
</dbReference>
<evidence type="ECO:0000259" key="2">
    <source>
        <dbReference type="PROSITE" id="PS51747"/>
    </source>
</evidence>
<dbReference type="PROSITE" id="PS51747">
    <property type="entry name" value="CYT_DCMP_DEAMINASES_2"/>
    <property type="match status" value="1"/>
</dbReference>
<evidence type="ECO:0000256" key="1">
    <source>
        <dbReference type="ARBA" id="ARBA00001947"/>
    </source>
</evidence>
<protein>
    <recommendedName>
        <fullName evidence="2">CMP/dCMP-type deaminase domain-containing protein</fullName>
    </recommendedName>
</protein>
<dbReference type="AlphaFoldDB" id="E4X9A1"/>
<keyword evidence="4" id="KW-1185">Reference proteome</keyword>